<evidence type="ECO:0000256" key="3">
    <source>
        <dbReference type="ARBA" id="ARBA00023228"/>
    </source>
</evidence>
<dbReference type="InterPro" id="IPR034601">
    <property type="entry name" value="LAMTOR4"/>
</dbReference>
<evidence type="ECO:0000256" key="1">
    <source>
        <dbReference type="ARBA" id="ARBA00004371"/>
    </source>
</evidence>
<dbReference type="AlphaFoldDB" id="A0A0R3S1Y9"/>
<comment type="subcellular location">
    <subcellularLocation>
        <location evidence="1">Lysosome</location>
    </subcellularLocation>
</comment>
<evidence type="ECO:0000256" key="2">
    <source>
        <dbReference type="ARBA" id="ARBA00010627"/>
    </source>
</evidence>
<organism evidence="5 6">
    <name type="scientific">Elaeophora elaphi</name>
    <dbReference type="NCBI Taxonomy" id="1147741"/>
    <lineage>
        <taxon>Eukaryota</taxon>
        <taxon>Metazoa</taxon>
        <taxon>Ecdysozoa</taxon>
        <taxon>Nematoda</taxon>
        <taxon>Chromadorea</taxon>
        <taxon>Rhabditida</taxon>
        <taxon>Spirurina</taxon>
        <taxon>Spiruromorpha</taxon>
        <taxon>Filarioidea</taxon>
        <taxon>Onchocercidae</taxon>
        <taxon>Elaeophora</taxon>
    </lineage>
</organism>
<dbReference type="WBParaSite" id="EEL_0000870501-mRNA-1">
    <property type="protein sequence ID" value="EEL_0000870501-mRNA-1"/>
    <property type="gene ID" value="EEL_0000870501"/>
</dbReference>
<dbReference type="GO" id="GO:0005085">
    <property type="term" value="F:guanyl-nucleotide exchange factor activity"/>
    <property type="evidence" value="ECO:0007669"/>
    <property type="project" value="TreeGrafter"/>
</dbReference>
<dbReference type="PANTHER" id="PTHR33967:SF1">
    <property type="entry name" value="RAGULATOR COMPLEX PROTEIN LAMTOR4"/>
    <property type="match status" value="1"/>
</dbReference>
<dbReference type="STRING" id="1147741.A0A0R3S1Y9"/>
<evidence type="ECO:0000313" key="5">
    <source>
        <dbReference type="Proteomes" id="UP000050640"/>
    </source>
</evidence>
<keyword evidence="3" id="KW-0458">Lysosome</keyword>
<protein>
    <recommendedName>
        <fullName evidence="4">Late endosomal/lysosomal adaptor and MAPK and MTOR activator 4</fullName>
    </recommendedName>
</protein>
<keyword evidence="5" id="KW-1185">Reference proteome</keyword>
<evidence type="ECO:0000313" key="6">
    <source>
        <dbReference type="WBParaSite" id="EEL_0000870501-mRNA-1"/>
    </source>
</evidence>
<dbReference type="Proteomes" id="UP000050640">
    <property type="component" value="Unplaced"/>
</dbReference>
<dbReference type="GO" id="GO:0071230">
    <property type="term" value="P:cellular response to amino acid stimulus"/>
    <property type="evidence" value="ECO:0007669"/>
    <property type="project" value="InterPro"/>
</dbReference>
<reference evidence="6" key="1">
    <citation type="submission" date="2017-02" db="UniProtKB">
        <authorList>
            <consortium name="WormBaseParasite"/>
        </authorList>
    </citation>
    <scope>IDENTIFICATION</scope>
</reference>
<evidence type="ECO:0000256" key="4">
    <source>
        <dbReference type="ARBA" id="ARBA00032690"/>
    </source>
</evidence>
<dbReference type="GO" id="GO:0005764">
    <property type="term" value="C:lysosome"/>
    <property type="evidence" value="ECO:0007669"/>
    <property type="project" value="UniProtKB-SubCell"/>
</dbReference>
<name>A0A0R3S1Y9_9BILA</name>
<dbReference type="GO" id="GO:0071986">
    <property type="term" value="C:Ragulator complex"/>
    <property type="evidence" value="ECO:0007669"/>
    <property type="project" value="InterPro"/>
</dbReference>
<proteinExistence type="inferred from homology"/>
<sequence length="89" mass="10008">MDTSFSFLNHIPGQRGYIVISTGCIIKSDGELENDEFLALNIQKMLSVGEPLVHVIGEIEKMTIAYPEYNLEVARSGKYVFIVKKKTNN</sequence>
<dbReference type="GO" id="GO:0032008">
    <property type="term" value="P:positive regulation of TOR signaling"/>
    <property type="evidence" value="ECO:0007669"/>
    <property type="project" value="InterPro"/>
</dbReference>
<comment type="similarity">
    <text evidence="2">Belongs to the LAMTOR4 family.</text>
</comment>
<dbReference type="PANTHER" id="PTHR33967">
    <property type="entry name" value="RAGULATOR COMPLEX PROTEIN LAMTOR4"/>
    <property type="match status" value="1"/>
</dbReference>
<accession>A0A0R3S1Y9</accession>